<gene>
    <name evidence="3" type="ORF">EYC84_000533</name>
</gene>
<dbReference type="InterPro" id="IPR002347">
    <property type="entry name" value="SDR_fam"/>
</dbReference>
<dbReference type="Gene3D" id="3.40.50.720">
    <property type="entry name" value="NAD(P)-binding Rossmann-like Domain"/>
    <property type="match status" value="1"/>
</dbReference>
<dbReference type="InterPro" id="IPR020904">
    <property type="entry name" value="Sc_DH/Rdtase_CS"/>
</dbReference>
<accession>A0A5M9JR77</accession>
<dbReference type="InterPro" id="IPR051468">
    <property type="entry name" value="Fungal_SecMetab_SDRs"/>
</dbReference>
<dbReference type="AlphaFoldDB" id="A0A5M9JR77"/>
<name>A0A5M9JR77_MONFR</name>
<dbReference type="CDD" id="cd05325">
    <property type="entry name" value="carb_red_sniffer_like_SDR_c"/>
    <property type="match status" value="1"/>
</dbReference>
<sequence length="280" mass="29720">MGRMMEGGIVYLITGANRGIGFQLTRALLLREHTTVVATKRGRSTSSGDLEGLPRAEGSRLVVVPLAVEGRSAGGDGGEGEGSVGDLVARLGDLGVERIDVLILNAGTAKSFESVRETRTEELWAHLEVNTVWPVRIYQVLRPLLLRRPDSANPGVEGGDGGGRKPKKIVYMSSFLGSIEGMEDAAPSLAYGISKAGANYFVRKVHFEEGVEGSGIVSLAVHPGWVKTQNGQAFADSVGVKEPPMSLEESVEGVLGQIDTATRETTSGKFVSYNGALIPW</sequence>
<evidence type="ECO:0008006" key="5">
    <source>
        <dbReference type="Google" id="ProtNLM"/>
    </source>
</evidence>
<dbReference type="SUPFAM" id="SSF51735">
    <property type="entry name" value="NAD(P)-binding Rossmann-fold domains"/>
    <property type="match status" value="1"/>
</dbReference>
<keyword evidence="2" id="KW-0521">NADP</keyword>
<comment type="similarity">
    <text evidence="1">Belongs to the short-chain dehydrogenases/reductases (SDR) family.</text>
</comment>
<comment type="caution">
    <text evidence="3">The sequence shown here is derived from an EMBL/GenBank/DDBJ whole genome shotgun (WGS) entry which is preliminary data.</text>
</comment>
<evidence type="ECO:0000313" key="3">
    <source>
        <dbReference type="EMBL" id="KAA8571197.1"/>
    </source>
</evidence>
<evidence type="ECO:0000256" key="2">
    <source>
        <dbReference type="ARBA" id="ARBA00022857"/>
    </source>
</evidence>
<reference evidence="3 4" key="1">
    <citation type="submission" date="2019-06" db="EMBL/GenBank/DDBJ databases">
        <title>Genome Sequence of the Brown Rot Fungal Pathogen Monilinia fructicola.</title>
        <authorList>
            <person name="De Miccolis Angelini R.M."/>
            <person name="Landi L."/>
            <person name="Abate D."/>
            <person name="Pollastro S."/>
            <person name="Romanazzi G."/>
            <person name="Faretra F."/>
        </authorList>
    </citation>
    <scope>NUCLEOTIDE SEQUENCE [LARGE SCALE GENOMIC DNA]</scope>
    <source>
        <strain evidence="3 4">Mfrc123</strain>
    </source>
</reference>
<organism evidence="3 4">
    <name type="scientific">Monilinia fructicola</name>
    <name type="common">Brown rot fungus</name>
    <name type="synonym">Ciboria fructicola</name>
    <dbReference type="NCBI Taxonomy" id="38448"/>
    <lineage>
        <taxon>Eukaryota</taxon>
        <taxon>Fungi</taxon>
        <taxon>Dikarya</taxon>
        <taxon>Ascomycota</taxon>
        <taxon>Pezizomycotina</taxon>
        <taxon>Leotiomycetes</taxon>
        <taxon>Helotiales</taxon>
        <taxon>Sclerotiniaceae</taxon>
        <taxon>Monilinia</taxon>
    </lineage>
</organism>
<dbReference type="InterPro" id="IPR036291">
    <property type="entry name" value="NAD(P)-bd_dom_sf"/>
</dbReference>
<dbReference type="PANTHER" id="PTHR43544:SF26">
    <property type="entry name" value="SHORT CHAIN DEHYDROGENASE_REDUCTASE FAMILY OXIDOREDUCTASE (JCVI)"/>
    <property type="match status" value="1"/>
</dbReference>
<evidence type="ECO:0000256" key="1">
    <source>
        <dbReference type="ARBA" id="ARBA00006484"/>
    </source>
</evidence>
<proteinExistence type="inferred from homology"/>
<dbReference type="PANTHER" id="PTHR43544">
    <property type="entry name" value="SHORT-CHAIN DEHYDROGENASE/REDUCTASE"/>
    <property type="match status" value="1"/>
</dbReference>
<protein>
    <recommendedName>
        <fullName evidence="5">NAD(P)-binding domain-containing protein</fullName>
    </recommendedName>
</protein>
<dbReference type="GO" id="GO:0016491">
    <property type="term" value="F:oxidoreductase activity"/>
    <property type="evidence" value="ECO:0007669"/>
    <property type="project" value="TreeGrafter"/>
</dbReference>
<dbReference type="EMBL" id="VICG01000006">
    <property type="protein sequence ID" value="KAA8571197.1"/>
    <property type="molecule type" value="Genomic_DNA"/>
</dbReference>
<dbReference type="PRINTS" id="PR00081">
    <property type="entry name" value="GDHRDH"/>
</dbReference>
<dbReference type="GO" id="GO:0005737">
    <property type="term" value="C:cytoplasm"/>
    <property type="evidence" value="ECO:0007669"/>
    <property type="project" value="TreeGrafter"/>
</dbReference>
<dbReference type="Proteomes" id="UP000322873">
    <property type="component" value="Unassembled WGS sequence"/>
</dbReference>
<evidence type="ECO:0000313" key="4">
    <source>
        <dbReference type="Proteomes" id="UP000322873"/>
    </source>
</evidence>
<dbReference type="VEuPathDB" id="FungiDB:MFRU_075g00130"/>
<dbReference type="Pfam" id="PF00106">
    <property type="entry name" value="adh_short"/>
    <property type="match status" value="1"/>
</dbReference>
<keyword evidence="4" id="KW-1185">Reference proteome</keyword>
<dbReference type="PROSITE" id="PS00061">
    <property type="entry name" value="ADH_SHORT"/>
    <property type="match status" value="1"/>
</dbReference>